<evidence type="ECO:0000313" key="3">
    <source>
        <dbReference type="EMBL" id="MQA38041.1"/>
    </source>
</evidence>
<dbReference type="AlphaFoldDB" id="A0A6A7MZB0"/>
<dbReference type="NCBIfam" id="NF038126">
    <property type="entry name" value="PEP_CTERM_FxDxF"/>
    <property type="match status" value="1"/>
</dbReference>
<gene>
    <name evidence="3" type="ORF">GEV02_07760</name>
</gene>
<dbReference type="RefSeq" id="WP_152837466.1">
    <property type="nucleotide sequence ID" value="NZ_WHUG01000002.1"/>
</dbReference>
<name>A0A6A7MZB0_9BURK</name>
<sequence>MKLKSFVAGALLAAASVSAFAADQLNIPVTLGVATGFSGLSLPGDGLLSGGSDVLSFTGLAAGLYNVQLNYSATNVNIQTASLNGQAPVFIWGSPFASLGSFQVSANSPFTLTLGGTPTSASSAFYNGSITVTAVPEPETYGMLLGGLALLGVVARRKAKKAA</sequence>
<keyword evidence="1" id="KW-0732">Signal</keyword>
<keyword evidence="4" id="KW-1185">Reference proteome</keyword>
<evidence type="ECO:0000313" key="4">
    <source>
        <dbReference type="Proteomes" id="UP000440498"/>
    </source>
</evidence>
<dbReference type="Proteomes" id="UP000440498">
    <property type="component" value="Unassembled WGS sequence"/>
</dbReference>
<dbReference type="Pfam" id="PF07589">
    <property type="entry name" value="PEP-CTERM"/>
    <property type="match status" value="1"/>
</dbReference>
<evidence type="ECO:0000259" key="2">
    <source>
        <dbReference type="Pfam" id="PF07589"/>
    </source>
</evidence>
<dbReference type="EMBL" id="WHUG01000002">
    <property type="protein sequence ID" value="MQA38041.1"/>
    <property type="molecule type" value="Genomic_DNA"/>
</dbReference>
<dbReference type="NCBIfam" id="TIGR02595">
    <property type="entry name" value="PEP_CTERM"/>
    <property type="match status" value="1"/>
</dbReference>
<organism evidence="3 4">
    <name type="scientific">Rugamonas aquatica</name>
    <dbReference type="NCBI Taxonomy" id="2743357"/>
    <lineage>
        <taxon>Bacteria</taxon>
        <taxon>Pseudomonadati</taxon>
        <taxon>Pseudomonadota</taxon>
        <taxon>Betaproteobacteria</taxon>
        <taxon>Burkholderiales</taxon>
        <taxon>Oxalobacteraceae</taxon>
        <taxon>Telluria group</taxon>
        <taxon>Rugamonas</taxon>
    </lineage>
</organism>
<protein>
    <submittedName>
        <fullName evidence="3">PEP-CTERM sorting domain-containing protein</fullName>
    </submittedName>
</protein>
<feature type="chain" id="PRO_5025493311" evidence="1">
    <location>
        <begin position="22"/>
        <end position="163"/>
    </location>
</feature>
<evidence type="ECO:0000256" key="1">
    <source>
        <dbReference type="SAM" id="SignalP"/>
    </source>
</evidence>
<comment type="caution">
    <text evidence="3">The sequence shown here is derived from an EMBL/GenBank/DDBJ whole genome shotgun (WGS) entry which is preliminary data.</text>
</comment>
<accession>A0A6A7MZB0</accession>
<feature type="domain" description="Ice-binding protein C-terminal" evidence="2">
    <location>
        <begin position="134"/>
        <end position="158"/>
    </location>
</feature>
<reference evidence="3 4" key="1">
    <citation type="submission" date="2019-10" db="EMBL/GenBank/DDBJ databases">
        <title>Two novel species isolated from a subtropical stream in China.</title>
        <authorList>
            <person name="Lu H."/>
        </authorList>
    </citation>
    <scope>NUCLEOTIDE SEQUENCE [LARGE SCALE GENOMIC DNA]</scope>
    <source>
        <strain evidence="3 4">FT29W</strain>
    </source>
</reference>
<feature type="signal peptide" evidence="1">
    <location>
        <begin position="1"/>
        <end position="21"/>
    </location>
</feature>
<proteinExistence type="predicted"/>
<dbReference type="InterPro" id="IPR013424">
    <property type="entry name" value="Ice-binding_C"/>
</dbReference>